<reference evidence="11" key="1">
    <citation type="journal article" date="2019" name="Int. J. Syst. Evol. Microbiol.">
        <title>The Global Catalogue of Microorganisms (GCM) 10K type strain sequencing project: providing services to taxonomists for standard genome sequencing and annotation.</title>
        <authorList>
            <consortium name="The Broad Institute Genomics Platform"/>
            <consortium name="The Broad Institute Genome Sequencing Center for Infectious Disease"/>
            <person name="Wu L."/>
            <person name="Ma J."/>
        </authorList>
    </citation>
    <scope>NUCLEOTIDE SEQUENCE [LARGE SCALE GENOMIC DNA]</scope>
    <source>
        <strain evidence="11">CCUG 54939</strain>
    </source>
</reference>
<feature type="transmembrane region" description="Helical" evidence="8">
    <location>
        <begin position="574"/>
        <end position="595"/>
    </location>
</feature>
<feature type="transmembrane region" description="Helical" evidence="8">
    <location>
        <begin position="531"/>
        <end position="554"/>
    </location>
</feature>
<evidence type="ECO:0000313" key="10">
    <source>
        <dbReference type="EMBL" id="MFC3913382.1"/>
    </source>
</evidence>
<feature type="transmembrane region" description="Helical" evidence="8">
    <location>
        <begin position="135"/>
        <end position="156"/>
    </location>
</feature>
<keyword evidence="2 8" id="KW-0813">Transport</keyword>
<dbReference type="PROSITE" id="PS50928">
    <property type="entry name" value="ABC_TM1"/>
    <property type="match status" value="2"/>
</dbReference>
<evidence type="ECO:0000256" key="4">
    <source>
        <dbReference type="ARBA" id="ARBA00022519"/>
    </source>
</evidence>
<evidence type="ECO:0000256" key="8">
    <source>
        <dbReference type="RuleBase" id="RU363032"/>
    </source>
</evidence>
<organism evidence="10 11">
    <name type="scientific">Pseudaeromonas sharmana</name>
    <dbReference type="NCBI Taxonomy" id="328412"/>
    <lineage>
        <taxon>Bacteria</taxon>
        <taxon>Pseudomonadati</taxon>
        <taxon>Pseudomonadota</taxon>
        <taxon>Gammaproteobacteria</taxon>
        <taxon>Aeromonadales</taxon>
        <taxon>Aeromonadaceae</taxon>
        <taxon>Pseudaeromonas</taxon>
    </lineage>
</organism>
<feature type="transmembrane region" description="Helical" evidence="8">
    <location>
        <begin position="337"/>
        <end position="358"/>
    </location>
</feature>
<dbReference type="InterPro" id="IPR000515">
    <property type="entry name" value="MetI-like"/>
</dbReference>
<evidence type="ECO:0000259" key="9">
    <source>
        <dbReference type="PROSITE" id="PS50928"/>
    </source>
</evidence>
<feature type="transmembrane region" description="Helical" evidence="8">
    <location>
        <begin position="406"/>
        <end position="428"/>
    </location>
</feature>
<dbReference type="Pfam" id="PF00528">
    <property type="entry name" value="BPD_transp_1"/>
    <property type="match status" value="2"/>
</dbReference>
<keyword evidence="7 8" id="KW-0472">Membrane</keyword>
<feature type="transmembrane region" description="Helical" evidence="8">
    <location>
        <begin position="285"/>
        <end position="304"/>
    </location>
</feature>
<dbReference type="Gene3D" id="1.10.3720.10">
    <property type="entry name" value="MetI-like"/>
    <property type="match status" value="2"/>
</dbReference>
<dbReference type="CDD" id="cd06261">
    <property type="entry name" value="TM_PBP2"/>
    <property type="match status" value="2"/>
</dbReference>
<feature type="transmembrane region" description="Helical" evidence="8">
    <location>
        <begin position="467"/>
        <end position="485"/>
    </location>
</feature>
<keyword evidence="5 8" id="KW-0812">Transmembrane</keyword>
<evidence type="ECO:0000313" key="11">
    <source>
        <dbReference type="Proteomes" id="UP001595692"/>
    </source>
</evidence>
<keyword evidence="6 8" id="KW-1133">Transmembrane helix</keyword>
<comment type="subcellular location">
    <subcellularLocation>
        <location evidence="1">Cell inner membrane</location>
        <topology evidence="1">Multi-pass membrane protein</topology>
    </subcellularLocation>
    <subcellularLocation>
        <location evidence="8">Cell membrane</location>
        <topology evidence="8">Multi-pass membrane protein</topology>
    </subcellularLocation>
</comment>
<feature type="domain" description="ABC transmembrane type-1" evidence="9">
    <location>
        <begin position="402"/>
        <end position="596"/>
    </location>
</feature>
<dbReference type="PANTHER" id="PTHR43357:SF4">
    <property type="entry name" value="INNER MEMBRANE ABC TRANSPORTER PERMEASE PROTEIN YDCV"/>
    <property type="match status" value="1"/>
</dbReference>
<comment type="similarity">
    <text evidence="8">Belongs to the binding-protein-dependent transport system permease family.</text>
</comment>
<sequence>MTSPHTVTLPRAQPRLLPRLRYHWQRLTQSPTTPIGILLLLLCLYFIAVPVVALLLDAVQVQFGDERRAAAETGTWTRYYVLRTLFSPVADSLFWQPLWHTLRIAGGVILLSLSLGSLLAWLITRSQLPARRWFATALLVPYMLPAWTFAMAWSTLFRNRTIGGPQGWFETLGWQPPDWLAYGELPIILILTLNYIPFVILLLGNGLRTFDAQLEESARLLGARNWTIATRILLPLMLPALMSACVLIFAKVLGEFGVSYLLGLPVNYSVLSTSLFRSIELRQSGTAAVVACAIMLFGVLSLLLDATLLREARKFVTVSGKGGLCLPHRLGRWQWPAFGFVSCVFILSVVLPLSVLLLSTLMQVPGRFTVDNFTLDFWIGDKLGTIAETRGVLFSPNLWRAAWNTLWIVGSAALAAGLLGLLIGYVVVRTPHRGLALLLRQITFFPYLVPGIAFAAAYLTLFAEPHGPLPALYGTVTLLVLALIADEMPYASRAGIAAMLQLGKEPEEAAQMAGAGWWRRMLHIVIPIQKGALVTGILLPFISGINGLSLFVMLAVPSTDVLTTYALRLIDYNYLQAANAVVLLVCLLAFTGTLLTQRLTGTNLAQGIGN</sequence>
<evidence type="ECO:0000256" key="2">
    <source>
        <dbReference type="ARBA" id="ARBA00022448"/>
    </source>
</evidence>
<dbReference type="RefSeq" id="WP_377151686.1">
    <property type="nucleotide sequence ID" value="NZ_JBHSAF010000007.1"/>
</dbReference>
<dbReference type="SUPFAM" id="SSF161098">
    <property type="entry name" value="MetI-like"/>
    <property type="match status" value="2"/>
</dbReference>
<dbReference type="PANTHER" id="PTHR43357">
    <property type="entry name" value="INNER MEMBRANE ABC TRANSPORTER PERMEASE PROTEIN YDCV"/>
    <property type="match status" value="1"/>
</dbReference>
<feature type="transmembrane region" description="Helical" evidence="8">
    <location>
        <begin position="185"/>
        <end position="207"/>
    </location>
</feature>
<evidence type="ECO:0000256" key="3">
    <source>
        <dbReference type="ARBA" id="ARBA00022475"/>
    </source>
</evidence>
<keyword evidence="11" id="KW-1185">Reference proteome</keyword>
<evidence type="ECO:0000256" key="7">
    <source>
        <dbReference type="ARBA" id="ARBA00023136"/>
    </source>
</evidence>
<comment type="caution">
    <text evidence="10">The sequence shown here is derived from an EMBL/GenBank/DDBJ whole genome shotgun (WGS) entry which is preliminary data.</text>
</comment>
<keyword evidence="3" id="KW-1003">Cell membrane</keyword>
<dbReference type="EMBL" id="JBHSAF010000007">
    <property type="protein sequence ID" value="MFC3913382.1"/>
    <property type="molecule type" value="Genomic_DNA"/>
</dbReference>
<accession>A0ABV8CNB7</accession>
<proteinExistence type="inferred from homology"/>
<dbReference type="Proteomes" id="UP001595692">
    <property type="component" value="Unassembled WGS sequence"/>
</dbReference>
<evidence type="ECO:0000256" key="1">
    <source>
        <dbReference type="ARBA" id="ARBA00004429"/>
    </source>
</evidence>
<feature type="transmembrane region" description="Helical" evidence="8">
    <location>
        <begin position="228"/>
        <end position="250"/>
    </location>
</feature>
<name>A0ABV8CNB7_9GAMM</name>
<feature type="transmembrane region" description="Helical" evidence="8">
    <location>
        <begin position="35"/>
        <end position="59"/>
    </location>
</feature>
<keyword evidence="4" id="KW-0997">Cell inner membrane</keyword>
<protein>
    <submittedName>
        <fullName evidence="10">ABC transporter permease</fullName>
    </submittedName>
</protein>
<dbReference type="InterPro" id="IPR035906">
    <property type="entry name" value="MetI-like_sf"/>
</dbReference>
<feature type="domain" description="ABC transmembrane type-1" evidence="9">
    <location>
        <begin position="98"/>
        <end position="308"/>
    </location>
</feature>
<evidence type="ECO:0000256" key="6">
    <source>
        <dbReference type="ARBA" id="ARBA00022989"/>
    </source>
</evidence>
<gene>
    <name evidence="10" type="ORF">ACFOSS_07895</name>
</gene>
<feature type="transmembrane region" description="Helical" evidence="8">
    <location>
        <begin position="435"/>
        <end position="461"/>
    </location>
</feature>
<feature type="transmembrane region" description="Helical" evidence="8">
    <location>
        <begin position="104"/>
        <end position="123"/>
    </location>
</feature>
<evidence type="ECO:0000256" key="5">
    <source>
        <dbReference type="ARBA" id="ARBA00022692"/>
    </source>
</evidence>